<dbReference type="NCBIfam" id="TIGR00566">
    <property type="entry name" value="trpG_papA"/>
    <property type="match status" value="1"/>
</dbReference>
<dbReference type="InterPro" id="IPR029062">
    <property type="entry name" value="Class_I_gatase-like"/>
</dbReference>
<proteinExistence type="predicted"/>
<dbReference type="PROSITE" id="PS51273">
    <property type="entry name" value="GATASE_TYPE_1"/>
    <property type="match status" value="1"/>
</dbReference>
<dbReference type="PRINTS" id="PR00097">
    <property type="entry name" value="ANTSNTHASEII"/>
</dbReference>
<dbReference type="InterPro" id="IPR017926">
    <property type="entry name" value="GATASE"/>
</dbReference>
<evidence type="ECO:0000256" key="1">
    <source>
        <dbReference type="ARBA" id="ARBA00022962"/>
    </source>
</evidence>
<dbReference type="FunFam" id="3.40.50.880:FF:000003">
    <property type="entry name" value="Anthranilate synthase component II"/>
    <property type="match status" value="1"/>
</dbReference>
<dbReference type="PRINTS" id="PR00096">
    <property type="entry name" value="GATASE"/>
</dbReference>
<dbReference type="PRINTS" id="PR00099">
    <property type="entry name" value="CPSGATASE"/>
</dbReference>
<dbReference type="Proteomes" id="UP000013523">
    <property type="component" value="Chromosome"/>
</dbReference>
<dbReference type="PATRIC" id="fig|86416.3.peg.3488"/>
<dbReference type="Gene3D" id="3.40.50.880">
    <property type="match status" value="1"/>
</dbReference>
<protein>
    <submittedName>
        <fullName evidence="3">Glutamine amidotransferase of anthranilate synthase or aminodeoxychorismate synthase</fullName>
    </submittedName>
</protein>
<dbReference type="PANTHER" id="PTHR43418:SF4">
    <property type="entry name" value="MULTIFUNCTIONAL TRYPTOPHAN BIOSYNTHESIS PROTEIN"/>
    <property type="match status" value="1"/>
</dbReference>
<dbReference type="EMBL" id="CP003261">
    <property type="protein sequence ID" value="AGK98283.1"/>
    <property type="molecule type" value="Genomic_DNA"/>
</dbReference>
<dbReference type="PANTHER" id="PTHR43418">
    <property type="entry name" value="MULTIFUNCTIONAL TRYPTOPHAN BIOSYNTHESIS PROTEIN-RELATED"/>
    <property type="match status" value="1"/>
</dbReference>
<name>R4K6U5_CLOPA</name>
<dbReference type="CDD" id="cd01743">
    <property type="entry name" value="GATase1_Anthranilate_Synthase"/>
    <property type="match status" value="1"/>
</dbReference>
<evidence type="ECO:0000313" key="4">
    <source>
        <dbReference type="Proteomes" id="UP000013523"/>
    </source>
</evidence>
<accession>R4K6U5</accession>
<dbReference type="Pfam" id="PF00117">
    <property type="entry name" value="GATase"/>
    <property type="match status" value="1"/>
</dbReference>
<dbReference type="RefSeq" id="WP_015616567.1">
    <property type="nucleotide sequence ID" value="NC_021182.1"/>
</dbReference>
<organism evidence="3 4">
    <name type="scientific">Clostridium pasteurianum BC1</name>
    <dbReference type="NCBI Taxonomy" id="86416"/>
    <lineage>
        <taxon>Bacteria</taxon>
        <taxon>Bacillati</taxon>
        <taxon>Bacillota</taxon>
        <taxon>Clostridia</taxon>
        <taxon>Eubacteriales</taxon>
        <taxon>Clostridiaceae</taxon>
        <taxon>Clostridium</taxon>
    </lineage>
</organism>
<dbReference type="SUPFAM" id="SSF52317">
    <property type="entry name" value="Class I glutamine amidotransferase-like"/>
    <property type="match status" value="1"/>
</dbReference>
<dbReference type="GO" id="GO:0016740">
    <property type="term" value="F:transferase activity"/>
    <property type="evidence" value="ECO:0007669"/>
    <property type="project" value="UniProtKB-KW"/>
</dbReference>
<dbReference type="STRING" id="86416.Clopa_3493"/>
<dbReference type="GO" id="GO:0004049">
    <property type="term" value="F:anthranilate synthase activity"/>
    <property type="evidence" value="ECO:0007669"/>
    <property type="project" value="TreeGrafter"/>
</dbReference>
<dbReference type="InterPro" id="IPR006221">
    <property type="entry name" value="TrpG/PapA_dom"/>
</dbReference>
<dbReference type="KEGG" id="cpas:Clopa_3493"/>
<reference evidence="3 4" key="1">
    <citation type="submission" date="2012-01" db="EMBL/GenBank/DDBJ databases">
        <title>Complete sequence of chromosome of Clostridium pasteurianum BC1.</title>
        <authorList>
            <consortium name="US DOE Joint Genome Institute"/>
            <person name="Lucas S."/>
            <person name="Han J."/>
            <person name="Lapidus A."/>
            <person name="Cheng J.-F."/>
            <person name="Goodwin L."/>
            <person name="Pitluck S."/>
            <person name="Peters L."/>
            <person name="Mikhailova N."/>
            <person name="Teshima H."/>
            <person name="Detter J.C."/>
            <person name="Han C."/>
            <person name="Tapia R."/>
            <person name="Land M."/>
            <person name="Hauser L."/>
            <person name="Kyrpides N."/>
            <person name="Ivanova N."/>
            <person name="Pagani I."/>
            <person name="Dunn J."/>
            <person name="Taghavi S."/>
            <person name="Francis A."/>
            <person name="van der Lelie D."/>
            <person name="Woyke T."/>
        </authorList>
    </citation>
    <scope>NUCLEOTIDE SEQUENCE [LARGE SCALE GENOMIC DNA]</scope>
    <source>
        <strain evidence="3 4">BC1</strain>
    </source>
</reference>
<dbReference type="OrthoDB" id="9804328at2"/>
<dbReference type="eggNOG" id="COG0512">
    <property type="taxonomic scope" value="Bacteria"/>
</dbReference>
<sequence length="219" mass="24371">MILIIDNYDSFTYNLYQYVGEILTSRENMGKIAPLEKFTPMGCEVKVVRNDKIKVEDIENMDLDGIILSPGPGTPEKAGICVDVIKKYAGKIPILGICLGHQAIGYAYGGNIVRAENIKHGKTSDIKHNGEGMFKGINNPLKVMRYHSLVVDKDTFPKELTITAESMDDGVVMALKHNKYDIYGLQFHPESIITEQGKTMIKNFVEGICNVKGSNKENK</sequence>
<evidence type="ECO:0000259" key="2">
    <source>
        <dbReference type="Pfam" id="PF00117"/>
    </source>
</evidence>
<keyword evidence="4" id="KW-1185">Reference proteome</keyword>
<dbReference type="GO" id="GO:0000162">
    <property type="term" value="P:L-tryptophan biosynthetic process"/>
    <property type="evidence" value="ECO:0007669"/>
    <property type="project" value="TreeGrafter"/>
</dbReference>
<gene>
    <name evidence="3" type="ORF">Clopa_3493</name>
</gene>
<dbReference type="InterPro" id="IPR050472">
    <property type="entry name" value="Anth_synth/Amidotransfase"/>
</dbReference>
<keyword evidence="3" id="KW-0808">Transferase</keyword>
<dbReference type="HOGENOM" id="CLU_014340_1_2_9"/>
<feature type="domain" description="Glutamine amidotransferase" evidence="2">
    <location>
        <begin position="38"/>
        <end position="205"/>
    </location>
</feature>
<dbReference type="GO" id="GO:0005829">
    <property type="term" value="C:cytosol"/>
    <property type="evidence" value="ECO:0007669"/>
    <property type="project" value="TreeGrafter"/>
</dbReference>
<keyword evidence="1 3" id="KW-0315">Glutamine amidotransferase</keyword>
<dbReference type="AlphaFoldDB" id="R4K6U5"/>
<evidence type="ECO:0000313" key="3">
    <source>
        <dbReference type="EMBL" id="AGK98283.1"/>
    </source>
</evidence>